<evidence type="ECO:0000313" key="1">
    <source>
        <dbReference type="EMBL" id="OGF77599.1"/>
    </source>
</evidence>
<proteinExistence type="predicted"/>
<name>A0A1F5WPM0_9BACT</name>
<dbReference type="SUPFAM" id="SSF54913">
    <property type="entry name" value="GlnB-like"/>
    <property type="match status" value="1"/>
</dbReference>
<organism evidence="1 2">
    <name type="scientific">Candidatus Giovannonibacteria bacterium RIFCSPHIGHO2_12_FULL_43_15</name>
    <dbReference type="NCBI Taxonomy" id="1798341"/>
    <lineage>
        <taxon>Bacteria</taxon>
        <taxon>Candidatus Giovannoniibacteriota</taxon>
    </lineage>
</organism>
<accession>A0A1F5WPM0</accession>
<comment type="caution">
    <text evidence="1">The sequence shown here is derived from an EMBL/GenBank/DDBJ whole genome shotgun (WGS) entry which is preliminary data.</text>
</comment>
<dbReference type="Proteomes" id="UP000177723">
    <property type="component" value="Unassembled WGS sequence"/>
</dbReference>
<evidence type="ECO:0008006" key="3">
    <source>
        <dbReference type="Google" id="ProtNLM"/>
    </source>
</evidence>
<sequence>MALIKIKICKNEIEAFAVKGFLENEGVSKVIIKADVSNYAGRIDGVPTINAVPQIILVPEEEAGKAEELLKNLDANNKS</sequence>
<dbReference type="AlphaFoldDB" id="A0A1F5WPM0"/>
<gene>
    <name evidence="1" type="ORF">A3F23_00135</name>
</gene>
<evidence type="ECO:0000313" key="2">
    <source>
        <dbReference type="Proteomes" id="UP000177723"/>
    </source>
</evidence>
<protein>
    <recommendedName>
        <fullName evidence="3">DUF2007 domain-containing protein</fullName>
    </recommendedName>
</protein>
<dbReference type="InterPro" id="IPR011322">
    <property type="entry name" value="N-reg_PII-like_a/b"/>
</dbReference>
<reference evidence="1 2" key="1">
    <citation type="journal article" date="2016" name="Nat. Commun.">
        <title>Thousands of microbial genomes shed light on interconnected biogeochemical processes in an aquifer system.</title>
        <authorList>
            <person name="Anantharaman K."/>
            <person name="Brown C.T."/>
            <person name="Hug L.A."/>
            <person name="Sharon I."/>
            <person name="Castelle C.J."/>
            <person name="Probst A.J."/>
            <person name="Thomas B.C."/>
            <person name="Singh A."/>
            <person name="Wilkins M.J."/>
            <person name="Karaoz U."/>
            <person name="Brodie E.L."/>
            <person name="Williams K.H."/>
            <person name="Hubbard S.S."/>
            <person name="Banfield J.F."/>
        </authorList>
    </citation>
    <scope>NUCLEOTIDE SEQUENCE [LARGE SCALE GENOMIC DNA]</scope>
</reference>
<dbReference type="EMBL" id="MFHT01000016">
    <property type="protein sequence ID" value="OGF77599.1"/>
    <property type="molecule type" value="Genomic_DNA"/>
</dbReference>